<dbReference type="Proteomes" id="UP001628281">
    <property type="component" value="Unassembled WGS sequence"/>
</dbReference>
<keyword evidence="1" id="KW-0813">Transport</keyword>
<dbReference type="PANTHER" id="PTHR45772:SF4">
    <property type="entry name" value="ABC TRANSPORTER ATP-BINDING PROTEIN"/>
    <property type="match status" value="1"/>
</dbReference>
<dbReference type="SUPFAM" id="SSF52540">
    <property type="entry name" value="P-loop containing nucleoside triphosphate hydrolases"/>
    <property type="match status" value="1"/>
</dbReference>
<evidence type="ECO:0000313" key="6">
    <source>
        <dbReference type="EMBL" id="MFL7905532.1"/>
    </source>
</evidence>
<dbReference type="PROSITE" id="PS50893">
    <property type="entry name" value="ABC_TRANSPORTER_2"/>
    <property type="match status" value="1"/>
</dbReference>
<sequence>MSFAFDESAAPILAAPILEVREVAVHFSGLIAIASMSFAVPEGEIVSLIGPNGAGKTTAFNVITGFLKPTGGKVLFRGTDLTRLSSNRIAGLGVVRTFQRTSIFAGCTVFDNVLTGMHRQGRAETWGALLRLASVRAETERMRAAVAEILAFVGLSHRADELAGNLAYGEQRLLGIAIALAADPKLLLLDEPAAGLNPSETEAFMGVVQRIRDRGVTILLVEHDMRMVMTISDRVVVLNHGRIIAEGPPEVIRANPDVIQAYLGQGVKHAKG</sequence>
<dbReference type="InterPro" id="IPR003439">
    <property type="entry name" value="ABC_transporter-like_ATP-bd"/>
</dbReference>
<proteinExistence type="predicted"/>
<dbReference type="KEGG" id="abq:ABAZ39_30265"/>
<organism evidence="5 8">
    <name type="scientific">Azospirillum argentinense</name>
    <dbReference type="NCBI Taxonomy" id="2970906"/>
    <lineage>
        <taxon>Bacteria</taxon>
        <taxon>Pseudomonadati</taxon>
        <taxon>Pseudomonadota</taxon>
        <taxon>Alphaproteobacteria</taxon>
        <taxon>Rhodospirillales</taxon>
        <taxon>Azospirillaceae</taxon>
        <taxon>Azospirillum</taxon>
    </lineage>
</organism>
<evidence type="ECO:0000313" key="9">
    <source>
        <dbReference type="Proteomes" id="UP000236268"/>
    </source>
</evidence>
<dbReference type="Proteomes" id="UP000236268">
    <property type="component" value="Unassembled WGS sequence"/>
</dbReference>
<dbReference type="OrthoDB" id="9779872at2"/>
<dbReference type="GO" id="GO:0016887">
    <property type="term" value="F:ATP hydrolysis activity"/>
    <property type="evidence" value="ECO:0007669"/>
    <property type="project" value="InterPro"/>
</dbReference>
<dbReference type="PROSITE" id="PS00211">
    <property type="entry name" value="ABC_TRANSPORTER_1"/>
    <property type="match status" value="1"/>
</dbReference>
<evidence type="ECO:0000313" key="7">
    <source>
        <dbReference type="EMBL" id="PNQ95523.1"/>
    </source>
</evidence>
<keyword evidence="3 6" id="KW-0067">ATP-binding</keyword>
<dbReference type="GO" id="GO:0005524">
    <property type="term" value="F:ATP binding"/>
    <property type="evidence" value="ECO:0007669"/>
    <property type="project" value="UniProtKB-KW"/>
</dbReference>
<feature type="domain" description="ABC transporter" evidence="4">
    <location>
        <begin position="18"/>
        <end position="265"/>
    </location>
</feature>
<dbReference type="Pfam" id="PF12399">
    <property type="entry name" value="BCA_ABC_TP_C"/>
    <property type="match status" value="1"/>
</dbReference>
<reference evidence="6 10" key="3">
    <citation type="submission" date="2024-11" db="EMBL/GenBank/DDBJ databases">
        <title>Draft genome sequences of two bacteria associated to sugarcane roots in Colombia.</title>
        <authorList>
            <person name="Pardo-Diaz S."/>
            <person name="Masmela-Mendoza J."/>
            <person name="Delgadillo-Duran P."/>
            <person name="Bautista E.J."/>
            <person name="Rojas-Tapias D.F."/>
        </authorList>
    </citation>
    <scope>NUCLEOTIDE SEQUENCE [LARGE SCALE GENOMIC DNA]</scope>
    <source>
        <strain evidence="6 10">Ap18</strain>
    </source>
</reference>
<dbReference type="Proteomes" id="UP000027186">
    <property type="component" value="Plasmid AbAZ39_p4"/>
</dbReference>
<reference evidence="7 9" key="2">
    <citation type="submission" date="2018-01" db="EMBL/GenBank/DDBJ databases">
        <title>Whole genome sequence of Azospirillum brasilense REC3 isolated from strawberry roots.</title>
        <authorList>
            <person name="Fontana C.A."/>
            <person name="Salazar S.M."/>
            <person name="Bassi D."/>
            <person name="Puglisi E."/>
            <person name="Lovaisa N.C."/>
            <person name="Toffoli L.M."/>
            <person name="Pedraza R."/>
            <person name="Cocconcelli P.S."/>
        </authorList>
    </citation>
    <scope>NUCLEOTIDE SEQUENCE [LARGE SCALE GENOMIC DNA]</scope>
    <source>
        <strain evidence="7 9">REC3</strain>
        <plasmid evidence="7">p27unnamed</plasmid>
    </source>
</reference>
<dbReference type="SMART" id="SM00382">
    <property type="entry name" value="AAA"/>
    <property type="match status" value="1"/>
</dbReference>
<dbReference type="PANTHER" id="PTHR45772">
    <property type="entry name" value="CONSERVED COMPONENT OF ABC TRANSPORTER FOR NATURAL AMINO ACIDS-RELATED"/>
    <property type="match status" value="1"/>
</dbReference>
<gene>
    <name evidence="5" type="ORF">ABAZ39_30265</name>
    <name evidence="6" type="ORF">ACJ41P_30705</name>
    <name evidence="7" type="ORF">C1S70_28520</name>
</gene>
<dbReference type="GO" id="GO:0005886">
    <property type="term" value="C:plasma membrane"/>
    <property type="evidence" value="ECO:0007669"/>
    <property type="project" value="TreeGrafter"/>
</dbReference>
<name>A0A060DZC3_9PROT</name>
<protein>
    <submittedName>
        <fullName evidence="5 6">ABC transporter</fullName>
    </submittedName>
</protein>
<keyword evidence="2" id="KW-0547">Nucleotide-binding</keyword>
<evidence type="ECO:0000313" key="5">
    <source>
        <dbReference type="EMBL" id="AIB16144.1"/>
    </source>
</evidence>
<dbReference type="InterPro" id="IPR051120">
    <property type="entry name" value="ABC_AA/LPS_Transport"/>
</dbReference>
<dbReference type="Pfam" id="PF00005">
    <property type="entry name" value="ABC_tran"/>
    <property type="match status" value="1"/>
</dbReference>
<dbReference type="InterPro" id="IPR003593">
    <property type="entry name" value="AAA+_ATPase"/>
</dbReference>
<dbReference type="AlphaFoldDB" id="A0A060DZC3"/>
<evidence type="ECO:0000259" key="4">
    <source>
        <dbReference type="PROSITE" id="PS50893"/>
    </source>
</evidence>
<keyword evidence="10" id="KW-1185">Reference proteome</keyword>
<dbReference type="FunFam" id="3.40.50.300:FF:000421">
    <property type="entry name" value="Branched-chain amino acid ABC transporter ATP-binding protein"/>
    <property type="match status" value="1"/>
</dbReference>
<evidence type="ECO:0000256" key="3">
    <source>
        <dbReference type="ARBA" id="ARBA00022840"/>
    </source>
</evidence>
<dbReference type="RefSeq" id="WP_051658731.1">
    <property type="nucleotide sequence ID" value="NZ_CP007797.1"/>
</dbReference>
<evidence type="ECO:0000256" key="2">
    <source>
        <dbReference type="ARBA" id="ARBA00022741"/>
    </source>
</evidence>
<geneLocation type="plasmid" evidence="5 8">
    <name>AbAZ39_p4</name>
</geneLocation>
<accession>A0A2K1FSL3</accession>
<evidence type="ECO:0000313" key="8">
    <source>
        <dbReference type="Proteomes" id="UP000027186"/>
    </source>
</evidence>
<dbReference type="InterPro" id="IPR032823">
    <property type="entry name" value="BCA_ABC_TP_C"/>
</dbReference>
<dbReference type="Gene3D" id="3.40.50.300">
    <property type="entry name" value="P-loop containing nucleotide triphosphate hydrolases"/>
    <property type="match status" value="1"/>
</dbReference>
<dbReference type="EMBL" id="CP007797">
    <property type="protein sequence ID" value="AIB16144.1"/>
    <property type="molecule type" value="Genomic_DNA"/>
</dbReference>
<dbReference type="EMBL" id="POWG01000047">
    <property type="protein sequence ID" value="PNQ95523.1"/>
    <property type="molecule type" value="Genomic_DNA"/>
</dbReference>
<accession>A0A060DZC3</accession>
<dbReference type="InterPro" id="IPR027417">
    <property type="entry name" value="P-loop_NTPase"/>
</dbReference>
<evidence type="ECO:0000313" key="10">
    <source>
        <dbReference type="Proteomes" id="UP001628281"/>
    </source>
</evidence>
<geneLocation type="plasmid" evidence="7">
    <name>p27unnamed</name>
</geneLocation>
<keyword evidence="5" id="KW-0614">Plasmid</keyword>
<dbReference type="CDD" id="cd03219">
    <property type="entry name" value="ABC_Mj1267_LivG_branched"/>
    <property type="match status" value="1"/>
</dbReference>
<reference evidence="5 8" key="1">
    <citation type="journal article" date="2014" name="Genome Announc.">
        <title>Complete Genome Sequence of the Model Rhizosphere Strain Azospirillum brasilense Az39, Successfully Applied in Agriculture.</title>
        <authorList>
            <person name="Rivera D."/>
            <person name="Revale S."/>
            <person name="Molina R."/>
            <person name="Gualpa J."/>
            <person name="Puente M."/>
            <person name="Maroniche G."/>
            <person name="Paris G."/>
            <person name="Baker D."/>
            <person name="Clavijo B."/>
            <person name="McLay K."/>
            <person name="Spaepen S."/>
            <person name="Perticari A."/>
            <person name="Vazquez M."/>
            <person name="Wisniewski-Dye F."/>
            <person name="Watkins C."/>
            <person name="Martinez-Abarca F."/>
            <person name="Vanderleyden J."/>
            <person name="Cassan F."/>
        </authorList>
    </citation>
    <scope>NUCLEOTIDE SEQUENCE [LARGE SCALE GENOMIC DNA]</scope>
    <source>
        <strain evidence="5 8">Az39</strain>
        <plasmid evidence="5">AbAZ39_p4</plasmid>
    </source>
</reference>
<dbReference type="EMBL" id="JBJLSN010000084">
    <property type="protein sequence ID" value="MFL7905532.1"/>
    <property type="molecule type" value="Genomic_DNA"/>
</dbReference>
<evidence type="ECO:0000256" key="1">
    <source>
        <dbReference type="ARBA" id="ARBA00022448"/>
    </source>
</evidence>
<dbReference type="InterPro" id="IPR017871">
    <property type="entry name" value="ABC_transporter-like_CS"/>
</dbReference>